<sequence length="99" mass="11664">MKYIFHPAAESEHLETVAYYESQRKGLGADYLTEFESAMADICATPRRYPIARKPNIRRGRMKKFPFSILFREIFGSVQLLAVAHHRRHPEYWIGRLHS</sequence>
<proteinExistence type="predicted"/>
<reference evidence="1" key="1">
    <citation type="submission" date="2019-02" db="EMBL/GenBank/DDBJ databases">
        <authorList>
            <person name="Gruber-Vodicka R. H."/>
            <person name="Seah K. B. B."/>
        </authorList>
    </citation>
    <scope>NUCLEOTIDE SEQUENCE</scope>
    <source>
        <strain evidence="1">BECK_BZ125</strain>
    </source>
</reference>
<evidence type="ECO:0000313" key="1">
    <source>
        <dbReference type="EMBL" id="VFK42311.1"/>
    </source>
</evidence>
<evidence type="ECO:0008006" key="2">
    <source>
        <dbReference type="Google" id="ProtNLM"/>
    </source>
</evidence>
<dbReference type="EMBL" id="CAADFT010000018">
    <property type="protein sequence ID" value="VFK42311.1"/>
    <property type="molecule type" value="Genomic_DNA"/>
</dbReference>
<name>A0A450YL84_9GAMM</name>
<gene>
    <name evidence="1" type="ORF">BECKTC1821E_GA0114239_101823</name>
</gene>
<dbReference type="Gene3D" id="3.30.2310.20">
    <property type="entry name" value="RelE-like"/>
    <property type="match status" value="1"/>
</dbReference>
<dbReference type="AlphaFoldDB" id="A0A450YL84"/>
<organism evidence="1">
    <name type="scientific">Candidatus Kentrum sp. TC</name>
    <dbReference type="NCBI Taxonomy" id="2126339"/>
    <lineage>
        <taxon>Bacteria</taxon>
        <taxon>Pseudomonadati</taxon>
        <taxon>Pseudomonadota</taxon>
        <taxon>Gammaproteobacteria</taxon>
        <taxon>Candidatus Kentrum</taxon>
    </lineage>
</organism>
<dbReference type="InterPro" id="IPR035093">
    <property type="entry name" value="RelE/ParE_toxin_dom_sf"/>
</dbReference>
<accession>A0A450YL84</accession>
<protein>
    <recommendedName>
        <fullName evidence="2">ParE toxin of type II toxin-antitoxin system, parDE</fullName>
    </recommendedName>
</protein>